<evidence type="ECO:0000313" key="10">
    <source>
        <dbReference type="EMBL" id="OGZ94553.1"/>
    </source>
</evidence>
<feature type="domain" description="MacB-like periplasmic core" evidence="9">
    <location>
        <begin position="10"/>
        <end position="234"/>
    </location>
</feature>
<name>A0A1G2K5U8_9BACT</name>
<evidence type="ECO:0000256" key="7">
    <source>
        <dbReference type="SAM" id="Phobius"/>
    </source>
</evidence>
<keyword evidence="4 7" id="KW-1133">Transmembrane helix</keyword>
<comment type="caution">
    <text evidence="10">The sequence shown here is derived from an EMBL/GenBank/DDBJ whole genome shotgun (WGS) entry which is preliminary data.</text>
</comment>
<evidence type="ECO:0000256" key="4">
    <source>
        <dbReference type="ARBA" id="ARBA00022989"/>
    </source>
</evidence>
<evidence type="ECO:0000256" key="2">
    <source>
        <dbReference type="ARBA" id="ARBA00022475"/>
    </source>
</evidence>
<reference evidence="10 11" key="1">
    <citation type="journal article" date="2016" name="Nat. Commun.">
        <title>Thousands of microbial genomes shed light on interconnected biogeochemical processes in an aquifer system.</title>
        <authorList>
            <person name="Anantharaman K."/>
            <person name="Brown C.T."/>
            <person name="Hug L.A."/>
            <person name="Sharon I."/>
            <person name="Castelle C.J."/>
            <person name="Probst A.J."/>
            <person name="Thomas B.C."/>
            <person name="Singh A."/>
            <person name="Wilkins M.J."/>
            <person name="Karaoz U."/>
            <person name="Brodie E.L."/>
            <person name="Williams K.H."/>
            <person name="Hubbard S.S."/>
            <person name="Banfield J.F."/>
        </authorList>
    </citation>
    <scope>NUCLEOTIDE SEQUENCE [LARGE SCALE GENOMIC DNA]</scope>
</reference>
<dbReference type="InterPro" id="IPR025857">
    <property type="entry name" value="MacB_PCD"/>
</dbReference>
<feature type="non-terminal residue" evidence="10">
    <location>
        <position position="1"/>
    </location>
</feature>
<dbReference type="PANTHER" id="PTHR30572">
    <property type="entry name" value="MEMBRANE COMPONENT OF TRANSPORTER-RELATED"/>
    <property type="match status" value="1"/>
</dbReference>
<dbReference type="Proteomes" id="UP000177392">
    <property type="component" value="Unassembled WGS sequence"/>
</dbReference>
<evidence type="ECO:0000259" key="9">
    <source>
        <dbReference type="Pfam" id="PF12704"/>
    </source>
</evidence>
<dbReference type="EMBL" id="MHQB01000009">
    <property type="protein sequence ID" value="OGZ94553.1"/>
    <property type="molecule type" value="Genomic_DNA"/>
</dbReference>
<feature type="transmembrane region" description="Helical" evidence="7">
    <location>
        <begin position="12"/>
        <end position="31"/>
    </location>
</feature>
<dbReference type="PANTHER" id="PTHR30572:SF4">
    <property type="entry name" value="ABC TRANSPORTER PERMEASE YTRF"/>
    <property type="match status" value="1"/>
</dbReference>
<dbReference type="GO" id="GO:0005886">
    <property type="term" value="C:plasma membrane"/>
    <property type="evidence" value="ECO:0007669"/>
    <property type="project" value="UniProtKB-SubCell"/>
</dbReference>
<comment type="similarity">
    <text evidence="6">Belongs to the ABC-4 integral membrane protein family.</text>
</comment>
<feature type="transmembrane region" description="Helical" evidence="7">
    <location>
        <begin position="356"/>
        <end position="384"/>
    </location>
</feature>
<evidence type="ECO:0008006" key="12">
    <source>
        <dbReference type="Google" id="ProtNLM"/>
    </source>
</evidence>
<comment type="subcellular location">
    <subcellularLocation>
        <location evidence="1">Cell membrane</location>
        <topology evidence="1">Multi-pass membrane protein</topology>
    </subcellularLocation>
</comment>
<dbReference type="Pfam" id="PF02687">
    <property type="entry name" value="FtsX"/>
    <property type="match status" value="1"/>
</dbReference>
<evidence type="ECO:0000256" key="5">
    <source>
        <dbReference type="ARBA" id="ARBA00023136"/>
    </source>
</evidence>
<gene>
    <name evidence="10" type="ORF">A2131_00870</name>
</gene>
<evidence type="ECO:0000256" key="6">
    <source>
        <dbReference type="ARBA" id="ARBA00038076"/>
    </source>
</evidence>
<feature type="transmembrane region" description="Helical" evidence="7">
    <location>
        <begin position="271"/>
        <end position="296"/>
    </location>
</feature>
<evidence type="ECO:0000256" key="1">
    <source>
        <dbReference type="ARBA" id="ARBA00004651"/>
    </source>
</evidence>
<feature type="transmembrane region" description="Helical" evidence="7">
    <location>
        <begin position="317"/>
        <end position="350"/>
    </location>
</feature>
<dbReference type="InterPro" id="IPR003838">
    <property type="entry name" value="ABC3_permease_C"/>
</dbReference>
<organism evidence="10 11">
    <name type="scientific">Candidatus Sungbacteria bacterium GWC2_49_10</name>
    <dbReference type="NCBI Taxonomy" id="1802263"/>
    <lineage>
        <taxon>Bacteria</taxon>
        <taxon>Candidatus Sungiibacteriota</taxon>
    </lineage>
</organism>
<dbReference type="AlphaFoldDB" id="A0A1G2K5U8"/>
<keyword evidence="2" id="KW-1003">Cell membrane</keyword>
<feature type="domain" description="ABC3 transporter permease C-terminal" evidence="8">
    <location>
        <begin position="275"/>
        <end position="394"/>
    </location>
</feature>
<sequence length="401" mass="43225">EGLRRNRSRSALTVLGIVIGIAAVMLVMSIGSSAQNLILSQIQGLGTRTIAVIPGREPTGPSDAAQLFSDSLKARDLDLLRRKENVPELKNIMPIVFGSESISFEGETYRATVFGGTELATEIFDLAPSEGEFISDEDVRSRADVVVIGSKVKGELFGDSEAMGKRVRIKDRALRVIGVLPTKGQVSFFNFDEAVFAPYTTAQQFIFGIKYFHRFIVEAESEGAIDRTVEDLKATLRESHGITDPDKDDFFVQTQADLASRLSVITNVLTLFLASVAAISLVVGGIGIMNIMLVSVTERTREIGLRKAIGARRKDILYQFLLEAILLTGTGGVIGILVGSALSFVAALLISQFVGLALSFAFPVFAAFLGLGVAALVGLIFGIYPARKAAEKSPIEALRYE</sequence>
<proteinExistence type="inferred from homology"/>
<keyword evidence="5 7" id="KW-0472">Membrane</keyword>
<keyword evidence="3 7" id="KW-0812">Transmembrane</keyword>
<evidence type="ECO:0000259" key="8">
    <source>
        <dbReference type="Pfam" id="PF02687"/>
    </source>
</evidence>
<protein>
    <recommendedName>
        <fullName evidence="12">Multidrug ABC transporter substrate-binding protein</fullName>
    </recommendedName>
</protein>
<accession>A0A1G2K5U8</accession>
<dbReference type="GO" id="GO:0022857">
    <property type="term" value="F:transmembrane transporter activity"/>
    <property type="evidence" value="ECO:0007669"/>
    <property type="project" value="TreeGrafter"/>
</dbReference>
<evidence type="ECO:0000313" key="11">
    <source>
        <dbReference type="Proteomes" id="UP000177392"/>
    </source>
</evidence>
<evidence type="ECO:0000256" key="3">
    <source>
        <dbReference type="ARBA" id="ARBA00022692"/>
    </source>
</evidence>
<dbReference type="InterPro" id="IPR050250">
    <property type="entry name" value="Macrolide_Exporter_MacB"/>
</dbReference>
<dbReference type="Pfam" id="PF12704">
    <property type="entry name" value="MacB_PCD"/>
    <property type="match status" value="1"/>
</dbReference>